<sequence length="166" mass="19263">MDVSSWPLDRIMQLPDWCFGKRWWIGEYLGTAAGELVYNTVHDRLPDRFVLWSMFVQGTDWNAGTGINLTVKLAERAYDGDSFWHADRLFHQIASEQYVYEFFLTMKGMFYLPYIRSVHESKNNRICVAFKIRAQETPCENQIAFLISSVPREVPDWLISGPAGSL</sequence>
<reference evidence="1" key="1">
    <citation type="journal article" date="2014" name="Front. Microbiol.">
        <title>High frequency of phylogenetically diverse reductive dehalogenase-homologous genes in deep subseafloor sedimentary metagenomes.</title>
        <authorList>
            <person name="Kawai M."/>
            <person name="Futagami T."/>
            <person name="Toyoda A."/>
            <person name="Takaki Y."/>
            <person name="Nishi S."/>
            <person name="Hori S."/>
            <person name="Arai W."/>
            <person name="Tsubouchi T."/>
            <person name="Morono Y."/>
            <person name="Uchiyama I."/>
            <person name="Ito T."/>
            <person name="Fujiyama A."/>
            <person name="Inagaki F."/>
            <person name="Takami H."/>
        </authorList>
    </citation>
    <scope>NUCLEOTIDE SEQUENCE</scope>
    <source>
        <strain evidence="1">Expedition CK06-06</strain>
    </source>
</reference>
<protein>
    <submittedName>
        <fullName evidence="1">Uncharacterized protein</fullName>
    </submittedName>
</protein>
<gene>
    <name evidence="1" type="ORF">S03H2_45638</name>
</gene>
<evidence type="ECO:0000313" key="1">
    <source>
        <dbReference type="EMBL" id="GAH72580.1"/>
    </source>
</evidence>
<accession>X1ITJ9</accession>
<organism evidence="1">
    <name type="scientific">marine sediment metagenome</name>
    <dbReference type="NCBI Taxonomy" id="412755"/>
    <lineage>
        <taxon>unclassified sequences</taxon>
        <taxon>metagenomes</taxon>
        <taxon>ecological metagenomes</taxon>
    </lineage>
</organism>
<name>X1ITJ9_9ZZZZ</name>
<proteinExistence type="predicted"/>
<dbReference type="AlphaFoldDB" id="X1ITJ9"/>
<comment type="caution">
    <text evidence="1">The sequence shown here is derived from an EMBL/GenBank/DDBJ whole genome shotgun (WGS) entry which is preliminary data.</text>
</comment>
<dbReference type="EMBL" id="BARU01028607">
    <property type="protein sequence ID" value="GAH72580.1"/>
    <property type="molecule type" value="Genomic_DNA"/>
</dbReference>